<gene>
    <name evidence="1" type="ORF">LCGC14_1782200</name>
</gene>
<reference evidence="1" key="1">
    <citation type="journal article" date="2015" name="Nature">
        <title>Complex archaea that bridge the gap between prokaryotes and eukaryotes.</title>
        <authorList>
            <person name="Spang A."/>
            <person name="Saw J.H."/>
            <person name="Jorgensen S.L."/>
            <person name="Zaremba-Niedzwiedzka K."/>
            <person name="Martijn J."/>
            <person name="Lind A.E."/>
            <person name="van Eijk R."/>
            <person name="Schleper C."/>
            <person name="Guy L."/>
            <person name="Ettema T.J."/>
        </authorList>
    </citation>
    <scope>NUCLEOTIDE SEQUENCE</scope>
</reference>
<dbReference type="SUPFAM" id="SSF63825">
    <property type="entry name" value="YWTD domain"/>
    <property type="match status" value="1"/>
</dbReference>
<feature type="non-terminal residue" evidence="1">
    <location>
        <position position="915"/>
    </location>
</feature>
<dbReference type="AlphaFoldDB" id="A0A0F9J9Z3"/>
<feature type="non-terminal residue" evidence="1">
    <location>
        <position position="1"/>
    </location>
</feature>
<name>A0A0F9J9Z3_9ZZZZ</name>
<protein>
    <submittedName>
        <fullName evidence="1">Uncharacterized protein</fullName>
    </submittedName>
</protein>
<comment type="caution">
    <text evidence="1">The sequence shown here is derived from an EMBL/GenBank/DDBJ whole genome shotgun (WGS) entry which is preliminary data.</text>
</comment>
<proteinExistence type="predicted"/>
<dbReference type="EMBL" id="LAZR01016871">
    <property type="protein sequence ID" value="KKM02661.1"/>
    <property type="molecule type" value="Genomic_DNA"/>
</dbReference>
<sequence length="915" mass="105804">ELAGFSGFNVKSTQTSQKFFESFWKNEWTLLGTQQDTITVTQDIKQDTKVGAPNPNTNYYGQDLSISKIPEYETYIEIEQSNYLTYGDNDKYELKVDLNNQIYDEEPWDYTGVSYGLGGPPNPVREDIHFYNGYWWLLDRDEGKVYKYNSGWSYTGASYDVSNQESYPSDIHFYNGYWWMVGLTADLVYKYNSDWSYTGTSYPIGDQNWYDRSIFFANSYWWVLERGTNVVYKYNSDWSYTGTSYPLGSQDTKPSGIYFHNGYWYMVGMTTDKVYKYNSDWSYTGTSYDVSNEDDYPNSLYYYDGYWWLLGMYSNKVYRYDSPAIEDVDVYSVGIFDETTLTWNNRPVTYDFLSKTVPTYPFSDPFYINLGDINIDNSYYRLKTSLGGVYFNQGPVVEYSIAKKHQQSGMLYMQTDSSEFLRLKSPVYTSNTTINKNDRLIIEFKTMTSNNINLTLLSGGNAIRNYTVVQEGNNDFTSQTFVIIANETIQFDQLMFTGALDEAKHFIVYSISITEPEEIETELQSYNFVEQNNKPYIFPFSAQNLTSPTLAHVQDNNYYTISSGLFGDNQHLSIEFEFDIPQSEIFDVERINIELVGFATNILLSDATFRYYNFDNGLYEPITPEINDDEYIFSIEEDQFYKLFNGTTYKIVFILEESSANQFIIHIDSLNLMTIKPWSIQQDLYKASFLFEKLGYPQTGNITIAINDDVYITLSDNMLSDIGDHTVSIFYDFNKELWLGYLDSNTQPIINITQSSPSISPRIESNYNSINDGILVKSIESQYYLRVQDSSDFNKYKSLIDSYKSEFGHTDQLQLNSGNLLLNPENLFSQVSADIDVIYTFHDGIDSQNIFSYQLTPTLISDSYDNLASYQFNETGFNLNSASSKDYYTVSSTYGNSIFSSGQLSYLNTDDTDYA</sequence>
<accession>A0A0F9J9Z3</accession>
<evidence type="ECO:0000313" key="1">
    <source>
        <dbReference type="EMBL" id="KKM02661.1"/>
    </source>
</evidence>
<organism evidence="1">
    <name type="scientific">marine sediment metagenome</name>
    <dbReference type="NCBI Taxonomy" id="412755"/>
    <lineage>
        <taxon>unclassified sequences</taxon>
        <taxon>metagenomes</taxon>
        <taxon>ecological metagenomes</taxon>
    </lineage>
</organism>